<gene>
    <name evidence="1" type="ORF">EK0264_03620</name>
</gene>
<evidence type="ECO:0000313" key="1">
    <source>
        <dbReference type="EMBL" id="QHB99458.1"/>
    </source>
</evidence>
<dbReference type="OrthoDB" id="8912363at2"/>
<organism evidence="1 2">
    <name type="scientific">Epidermidibacterium keratini</name>
    <dbReference type="NCBI Taxonomy" id="1891644"/>
    <lineage>
        <taxon>Bacteria</taxon>
        <taxon>Bacillati</taxon>
        <taxon>Actinomycetota</taxon>
        <taxon>Actinomycetes</taxon>
        <taxon>Sporichthyales</taxon>
        <taxon>Sporichthyaceae</taxon>
        <taxon>Epidermidibacterium</taxon>
    </lineage>
</organism>
<dbReference type="EMBL" id="CP047156">
    <property type="protein sequence ID" value="QHB99458.1"/>
    <property type="molecule type" value="Genomic_DNA"/>
</dbReference>
<name>A0A7L4YKV2_9ACTN</name>
<sequence length="122" mass="13628">MKYDLTTPCKRCPFRSDIDPYLRPARASEIAEALRQGSTFTCHKTTVVDPRNEARMVPGPRAQFCAGALATMEREGFANQMMRIAERIGLYDAARVDFDAPVYDSLADWLAAHDVEDVEVAS</sequence>
<keyword evidence="2" id="KW-1185">Reference proteome</keyword>
<protein>
    <submittedName>
        <fullName evidence="1">Uncharacterized protein</fullName>
    </submittedName>
</protein>
<proteinExistence type="predicted"/>
<accession>A0A7L4YKV2</accession>
<dbReference type="Proteomes" id="UP000463857">
    <property type="component" value="Chromosome"/>
</dbReference>
<dbReference type="KEGG" id="eke:EK0264_03620"/>
<dbReference type="RefSeq" id="WP_159543021.1">
    <property type="nucleotide sequence ID" value="NZ_CP047156.1"/>
</dbReference>
<evidence type="ECO:0000313" key="2">
    <source>
        <dbReference type="Proteomes" id="UP000463857"/>
    </source>
</evidence>
<dbReference type="AlphaFoldDB" id="A0A7L4YKV2"/>
<dbReference type="InParanoid" id="A0A7L4YKV2"/>
<reference evidence="1 2" key="1">
    <citation type="journal article" date="2018" name="Int. J. Syst. Evol. Microbiol.">
        <title>Epidermidibacterium keratini gen. nov., sp. nov., a member of the family Sporichthyaceae, isolated from keratin epidermis.</title>
        <authorList>
            <person name="Lee D.G."/>
            <person name="Trujillo M.E."/>
            <person name="Kang S."/>
            <person name="Nam J.J."/>
            <person name="Kim Y.J."/>
        </authorList>
    </citation>
    <scope>NUCLEOTIDE SEQUENCE [LARGE SCALE GENOMIC DNA]</scope>
    <source>
        <strain evidence="1 2">EPI-7</strain>
    </source>
</reference>